<dbReference type="GO" id="GO:0016757">
    <property type="term" value="F:glycosyltransferase activity"/>
    <property type="evidence" value="ECO:0007669"/>
    <property type="project" value="InterPro"/>
</dbReference>
<gene>
    <name evidence="3" type="ORF">F0357_15280</name>
</gene>
<evidence type="ECO:0000313" key="4">
    <source>
        <dbReference type="Proteomes" id="UP000332515"/>
    </source>
</evidence>
<accession>A0A6A7Y7J9</accession>
<dbReference type="Pfam" id="PF00534">
    <property type="entry name" value="Glycos_transf_1"/>
    <property type="match status" value="1"/>
</dbReference>
<dbReference type="CDD" id="cd03801">
    <property type="entry name" value="GT4_PimA-like"/>
    <property type="match status" value="1"/>
</dbReference>
<comment type="caution">
    <text evidence="3">The sequence shown here is derived from an EMBL/GenBank/DDBJ whole genome shotgun (WGS) entry which is preliminary data.</text>
</comment>
<evidence type="ECO:0000256" key="1">
    <source>
        <dbReference type="ARBA" id="ARBA00022679"/>
    </source>
</evidence>
<dbReference type="InterPro" id="IPR001296">
    <property type="entry name" value="Glyco_trans_1"/>
</dbReference>
<dbReference type="EMBL" id="VWNA01000001">
    <property type="protein sequence ID" value="MQT13978.1"/>
    <property type="molecule type" value="Genomic_DNA"/>
</dbReference>
<dbReference type="PANTHER" id="PTHR46401:SF2">
    <property type="entry name" value="GLYCOSYLTRANSFERASE WBBK-RELATED"/>
    <property type="match status" value="1"/>
</dbReference>
<sequence length="407" mass="45348">MKKIQPHSHMKSILSMNSKIIHKPRYLFVLASSSQLYSGTGTAIFEWIKYARNHFDFAICIDNDNPYNYRIARTFCQDNGLPFLPSAPFAWDGGPDPGNAWASTHLNSGYWQLVEAVSWANATLNHEIVDACNSRVPIIYTPHTQPAWTMPNSDRYWALEGSFVRMLEAASLICCDSPAELETITDLAPGAKAKYIPIGVNTAEFCPSTDTRKSQILIVADFNEKRKRTDLSLAAIDRLFSRSKLHSAVLAGKNSEHVSIPTSQEARILRAGYIDKQKLIELYASSQLFLLLSDYEAFGIPIVEALSCGTPVVTTDTREARSLFGNLPGCHLVDNTDENAVDAAIDRALQETDHLNISRSTANQFNLEATFSLKMNAIQSILNRLERPQSNMIGTQKHSKRSLSSLY</sequence>
<feature type="domain" description="Glycosyl transferase family 1" evidence="2">
    <location>
        <begin position="211"/>
        <end position="355"/>
    </location>
</feature>
<organism evidence="3 4">
    <name type="scientific">Segnochrobactrum spirostomi</name>
    <dbReference type="NCBI Taxonomy" id="2608987"/>
    <lineage>
        <taxon>Bacteria</taxon>
        <taxon>Pseudomonadati</taxon>
        <taxon>Pseudomonadota</taxon>
        <taxon>Alphaproteobacteria</taxon>
        <taxon>Hyphomicrobiales</taxon>
        <taxon>Segnochrobactraceae</taxon>
        <taxon>Segnochrobactrum</taxon>
    </lineage>
</organism>
<dbReference type="Gene3D" id="3.40.50.2000">
    <property type="entry name" value="Glycogen Phosphorylase B"/>
    <property type="match status" value="2"/>
</dbReference>
<keyword evidence="1 3" id="KW-0808">Transferase</keyword>
<dbReference type="SUPFAM" id="SSF53756">
    <property type="entry name" value="UDP-Glycosyltransferase/glycogen phosphorylase"/>
    <property type="match status" value="1"/>
</dbReference>
<dbReference type="PANTHER" id="PTHR46401">
    <property type="entry name" value="GLYCOSYLTRANSFERASE WBBK-RELATED"/>
    <property type="match status" value="1"/>
</dbReference>
<dbReference type="GO" id="GO:0009103">
    <property type="term" value="P:lipopolysaccharide biosynthetic process"/>
    <property type="evidence" value="ECO:0007669"/>
    <property type="project" value="TreeGrafter"/>
</dbReference>
<evidence type="ECO:0000313" key="3">
    <source>
        <dbReference type="EMBL" id="MQT13978.1"/>
    </source>
</evidence>
<dbReference type="AlphaFoldDB" id="A0A6A7Y7J9"/>
<dbReference type="Proteomes" id="UP000332515">
    <property type="component" value="Unassembled WGS sequence"/>
</dbReference>
<evidence type="ECO:0000259" key="2">
    <source>
        <dbReference type="Pfam" id="PF00534"/>
    </source>
</evidence>
<name>A0A6A7Y7J9_9HYPH</name>
<reference evidence="3 4" key="1">
    <citation type="submission" date="2019-09" db="EMBL/GenBank/DDBJ databases">
        <title>Segnochrobactrum spirostomi gen. nov., sp. nov., isolated from the ciliate Spirostomum cf. yagiui and description of a novel family, Segnochrobactraceae fam. nov. within the order Rhizobiales of the class Alphaproteobacteria.</title>
        <authorList>
            <person name="Akter S."/>
            <person name="Shazib S.U.A."/>
            <person name="Shin M.K."/>
        </authorList>
    </citation>
    <scope>NUCLEOTIDE SEQUENCE [LARGE SCALE GENOMIC DNA]</scope>
    <source>
        <strain evidence="3 4">Sp-1</strain>
    </source>
</reference>
<keyword evidence="4" id="KW-1185">Reference proteome</keyword>
<protein>
    <submittedName>
        <fullName evidence="3">Glycosyltransferase family 4 protein</fullName>
    </submittedName>
</protein>
<proteinExistence type="predicted"/>